<keyword evidence="2" id="KW-0680">Restriction system</keyword>
<dbReference type="InterPro" id="IPR000055">
    <property type="entry name" value="Restrct_endonuc_typeI_TRD"/>
</dbReference>
<dbReference type="GeneID" id="85016229"/>
<gene>
    <name evidence="5" type="ORF">SAMN05444420_102131</name>
</gene>
<dbReference type="InterPro" id="IPR052021">
    <property type="entry name" value="Type-I_RS_S_subunit"/>
</dbReference>
<evidence type="ECO:0000256" key="1">
    <source>
        <dbReference type="ARBA" id="ARBA00010923"/>
    </source>
</evidence>
<keyword evidence="3" id="KW-0238">DNA-binding</keyword>
<evidence type="ECO:0000313" key="5">
    <source>
        <dbReference type="EMBL" id="SDW40645.1"/>
    </source>
</evidence>
<dbReference type="Pfam" id="PF01420">
    <property type="entry name" value="Methylase_S"/>
    <property type="match status" value="2"/>
</dbReference>
<sequence>MKLADIVDVFIAGDWGNESLSNDTPNAVFCIRGADIMSIRDHKYTDIPKRYISKRAKETKLLKVGDLVIEKSGGSPIQSTGRISYISEDLIQAKKELVCSNFSIGIRVKSRWNPLYVYYYWQYIYNLGVFFNFESKTSGIKNLQLDSALEAIAIEEISLEVQNQIVATLSSYDHKIAFNRAINHNLVAMAKQLYDYWFVQFDFPNRDGKPYKSSGGKMVWNEKLKREIPEGWEVKELNEIIKVKDGTHTSPKPQNEGYYLITSKHISENGIDFNSAYRISIEDYTEINRRSLVESRDILFSMIGTIGQKYLVTERTINYAIKNMALLKTSQYTEIVYYIWLYLSSIDYIRYESNVISGSIQKFMSLDAMRKIPILYNLEKILSFQKIVTNLFLQISITNSENKILTKQRDELLPLLMNGQVTVG</sequence>
<reference evidence="5 6" key="1">
    <citation type="submission" date="2016-10" db="EMBL/GenBank/DDBJ databases">
        <authorList>
            <person name="Varghese N."/>
            <person name="Submissions S."/>
        </authorList>
    </citation>
    <scope>NUCLEOTIDE SEQUENCE [LARGE SCALE GENOMIC DNA]</scope>
    <source>
        <strain evidence="5 6">DSM 11449</strain>
    </source>
</reference>
<protein>
    <submittedName>
        <fullName evidence="5">Type I restriction enzyme, S subunit</fullName>
    </submittedName>
</protein>
<dbReference type="PANTHER" id="PTHR30408">
    <property type="entry name" value="TYPE-1 RESTRICTION ENZYME ECOKI SPECIFICITY PROTEIN"/>
    <property type="match status" value="1"/>
</dbReference>
<dbReference type="AlphaFoldDB" id="A0A1H2TAB7"/>
<feature type="domain" description="Type I restriction modification DNA specificity" evidence="4">
    <location>
        <begin position="229"/>
        <end position="375"/>
    </location>
</feature>
<keyword evidence="6" id="KW-1185">Reference proteome</keyword>
<proteinExistence type="inferred from homology"/>
<comment type="caution">
    <text evidence="5">The sequence shown here is derived from an EMBL/GenBank/DDBJ whole genome shotgun (WGS) entry which is preliminary data.</text>
</comment>
<evidence type="ECO:0000256" key="3">
    <source>
        <dbReference type="ARBA" id="ARBA00023125"/>
    </source>
</evidence>
<evidence type="ECO:0000313" key="6">
    <source>
        <dbReference type="Proteomes" id="UP000182771"/>
    </source>
</evidence>
<dbReference type="OrthoDB" id="9816225at2"/>
<dbReference type="RefSeq" id="WP_016420274.1">
    <property type="nucleotide sequence ID" value="NZ_FNND01000002.1"/>
</dbReference>
<evidence type="ECO:0000256" key="2">
    <source>
        <dbReference type="ARBA" id="ARBA00022747"/>
    </source>
</evidence>
<comment type="similarity">
    <text evidence="1">Belongs to the type-I restriction system S methylase family.</text>
</comment>
<dbReference type="GO" id="GO:0003677">
    <property type="term" value="F:DNA binding"/>
    <property type="evidence" value="ECO:0007669"/>
    <property type="project" value="UniProtKB-KW"/>
</dbReference>
<dbReference type="SUPFAM" id="SSF116734">
    <property type="entry name" value="DNA methylase specificity domain"/>
    <property type="match status" value="2"/>
</dbReference>
<organism evidence="5 6">
    <name type="scientific">Capnocytophaga granulosa</name>
    <dbReference type="NCBI Taxonomy" id="45242"/>
    <lineage>
        <taxon>Bacteria</taxon>
        <taxon>Pseudomonadati</taxon>
        <taxon>Bacteroidota</taxon>
        <taxon>Flavobacteriia</taxon>
        <taxon>Flavobacteriales</taxon>
        <taxon>Flavobacteriaceae</taxon>
        <taxon>Capnocytophaga</taxon>
    </lineage>
</organism>
<dbReference type="Gene3D" id="3.90.220.20">
    <property type="entry name" value="DNA methylase specificity domains"/>
    <property type="match status" value="2"/>
</dbReference>
<dbReference type="EMBL" id="FNND01000002">
    <property type="protein sequence ID" value="SDW40645.1"/>
    <property type="molecule type" value="Genomic_DNA"/>
</dbReference>
<evidence type="ECO:0000259" key="4">
    <source>
        <dbReference type="Pfam" id="PF01420"/>
    </source>
</evidence>
<feature type="domain" description="Type I restriction modification DNA specificity" evidence="4">
    <location>
        <begin position="2"/>
        <end position="184"/>
    </location>
</feature>
<dbReference type="Proteomes" id="UP000182771">
    <property type="component" value="Unassembled WGS sequence"/>
</dbReference>
<accession>A0A1H2TAB7</accession>
<name>A0A1H2TAB7_9FLAO</name>
<dbReference type="PANTHER" id="PTHR30408:SF13">
    <property type="entry name" value="TYPE I RESTRICTION ENZYME HINDI SPECIFICITY SUBUNIT"/>
    <property type="match status" value="1"/>
</dbReference>
<dbReference type="GO" id="GO:0009307">
    <property type="term" value="P:DNA restriction-modification system"/>
    <property type="evidence" value="ECO:0007669"/>
    <property type="project" value="UniProtKB-KW"/>
</dbReference>
<dbReference type="InterPro" id="IPR044946">
    <property type="entry name" value="Restrct_endonuc_typeI_TRD_sf"/>
</dbReference>